<feature type="domain" description="Carrier" evidence="5">
    <location>
        <begin position="501"/>
        <end position="577"/>
    </location>
</feature>
<dbReference type="InterPro" id="IPR045851">
    <property type="entry name" value="AMP-bd_C_sf"/>
</dbReference>
<dbReference type="Gene3D" id="3.30.559.10">
    <property type="entry name" value="Chloramphenicol acetyltransferase-like domain"/>
    <property type="match status" value="1"/>
</dbReference>
<dbReference type="GO" id="GO:0031177">
    <property type="term" value="F:phosphopantetheine binding"/>
    <property type="evidence" value="ECO:0007669"/>
    <property type="project" value="TreeGrafter"/>
</dbReference>
<name>A0A2I1CR43_ASPC2</name>
<sequence>MTVPANDQVPAPGPSVLDLIDAQAERNSEGIAAEFQHKSITNRQLRQASMRVAIELYARGCRPHDRIPLLTSMGLEMVIAVLGILRLGACYCPMDFAAWSESRVRATLEAVQSRFVLGTVKAEVPGYEIVQIGDLLGESETADLSPKGLQLLETIRQEMSLFDLIYIIFTSGTTGKPKGVMIPHGSAAHLVLQDFPGSMTVYPGSRVLLFFSVAFDGCAGIVFSTLCHGGTLAMASPSDVLDVAPSCTTLVMTPSMLANVAPSAQFDQVHEIYMGGEAPTAALIEEWTTPTRKVYNSYGPTECTTAVSVAEMKPGGPIILGNLVSGVEMILLDENLEHEVDAGEICIRGPCLAVGYLNNETLTAERFFMRNGIRHYRTGDLARRSEAGLHFVARTDRLVKNRGFLINLETEVEPALLSFPSVKRASAFLDRGRLIGFVIPESVPITEFQQHLVDHYDAFLVPDLLFAVSEFPLTSNGKVDTKALGERVIFEAETEDMSPLSVSSDTMELIREGFAWVFDWPIHNIRPTTSFADLGGNSLRALKLVSFLRRHGLNVSIGEVFTLDRVSTIDSAVMPFQTDVADAPSEPAEQLSAPLTGHQIEMLKETAEVPSTNYLFYTMTRDCGEELTPGRLRRVWEALYQRHPILRATFDLDQNRQIIQPTADFEWEEFTVSSPDELSAVSDGELQKLWGDLRSPSPELRLRPIFRIVYLPGQTIRVNWIIHHVYTDGWSFGIILHDFELILQGRESELSPAPSFVSIAHFLATTASREQSRIQSFWSDFREPWSRMQPLKLPAPPVTPSRESWAEIRVDSRVKKTALDEVSRLNGVSCASVIYAAWALMLSRYTDSSTVGMKISVSGRSLGHPATESVVGPLNGRCPFITEIDTSDTVSGFLQSVHRDFYRVNDLQWSYDELRRQLARSEHNDYWFDTQVVVLLDIPVDVGAWKIIELQRPSSLIWIGVAQKGETLNLRVGYEGSGEGVGEGVGEMTEYFIRMLRGMVETSSSRQIGDLTA</sequence>
<dbReference type="SUPFAM" id="SSF52777">
    <property type="entry name" value="CoA-dependent acyltransferases"/>
    <property type="match status" value="2"/>
</dbReference>
<evidence type="ECO:0000313" key="6">
    <source>
        <dbReference type="EMBL" id="PKY00098.1"/>
    </source>
</evidence>
<keyword evidence="7" id="KW-1185">Reference proteome</keyword>
<gene>
    <name evidence="6" type="ORF">P168DRAFT_285611</name>
</gene>
<dbReference type="SUPFAM" id="SSF56801">
    <property type="entry name" value="Acetyl-CoA synthetase-like"/>
    <property type="match status" value="1"/>
</dbReference>
<dbReference type="AlphaFoldDB" id="A0A2I1CR43"/>
<dbReference type="RefSeq" id="XP_024688692.1">
    <property type="nucleotide sequence ID" value="XM_024836222.1"/>
</dbReference>
<dbReference type="PROSITE" id="PS50075">
    <property type="entry name" value="CARRIER"/>
    <property type="match status" value="1"/>
</dbReference>
<dbReference type="InterPro" id="IPR020845">
    <property type="entry name" value="AMP-binding_CS"/>
</dbReference>
<dbReference type="InterPro" id="IPR036736">
    <property type="entry name" value="ACP-like_sf"/>
</dbReference>
<accession>A0A2I1CR43</accession>
<dbReference type="Pfam" id="PF00668">
    <property type="entry name" value="Condensation"/>
    <property type="match status" value="1"/>
</dbReference>
<dbReference type="PROSITE" id="PS00012">
    <property type="entry name" value="PHOSPHOPANTETHEINE"/>
    <property type="match status" value="1"/>
</dbReference>
<dbReference type="Pfam" id="PF00550">
    <property type="entry name" value="PP-binding"/>
    <property type="match status" value="1"/>
</dbReference>
<dbReference type="InterPro" id="IPR006162">
    <property type="entry name" value="Ppantetheine_attach_site"/>
</dbReference>
<keyword evidence="1" id="KW-0596">Phosphopantetheine</keyword>
<dbReference type="PANTHER" id="PTHR45527">
    <property type="entry name" value="NONRIBOSOMAL PEPTIDE SYNTHETASE"/>
    <property type="match status" value="1"/>
</dbReference>
<dbReference type="Proteomes" id="UP000234254">
    <property type="component" value="Unassembled WGS sequence"/>
</dbReference>
<protein>
    <submittedName>
        <fullName evidence="6">Nonribosomal peptide synthetase 11</fullName>
    </submittedName>
</protein>
<dbReference type="Pfam" id="PF00501">
    <property type="entry name" value="AMP-binding"/>
    <property type="match status" value="1"/>
</dbReference>
<evidence type="ECO:0000313" key="7">
    <source>
        <dbReference type="Proteomes" id="UP000234254"/>
    </source>
</evidence>
<reference evidence="6" key="1">
    <citation type="submission" date="2016-12" db="EMBL/GenBank/DDBJ databases">
        <title>The genomes of Aspergillus section Nigri reveals drivers in fungal speciation.</title>
        <authorList>
            <consortium name="DOE Joint Genome Institute"/>
            <person name="Vesth T.C."/>
            <person name="Nybo J."/>
            <person name="Theobald S."/>
            <person name="Brandl J."/>
            <person name="Frisvad J.C."/>
            <person name="Nielsen K.F."/>
            <person name="Lyhne E.K."/>
            <person name="Kogle M.E."/>
            <person name="Kuo A."/>
            <person name="Riley R."/>
            <person name="Clum A."/>
            <person name="Nolan M."/>
            <person name="Lipzen A."/>
            <person name="Salamov A."/>
            <person name="Henrissat B."/>
            <person name="Wiebenga A."/>
            <person name="De vries R.P."/>
            <person name="Grigoriev I.V."/>
            <person name="Mortensen U.H."/>
            <person name="Andersen M.R."/>
            <person name="Baker S.E."/>
        </authorList>
    </citation>
    <scope>NUCLEOTIDE SEQUENCE</scope>
    <source>
        <strain evidence="6">IBT 28561</strain>
    </source>
</reference>
<dbReference type="PROSITE" id="PS00455">
    <property type="entry name" value="AMP_BINDING"/>
    <property type="match status" value="1"/>
</dbReference>
<dbReference type="EMBL" id="MSFM01000016">
    <property type="protein sequence ID" value="PKY00098.1"/>
    <property type="molecule type" value="Genomic_DNA"/>
</dbReference>
<keyword evidence="2" id="KW-0597">Phosphoprotein</keyword>
<comment type="caution">
    <text evidence="6">The sequence shown here is derived from an EMBL/GenBank/DDBJ whole genome shotgun (WGS) entry which is preliminary data.</text>
</comment>
<evidence type="ECO:0000256" key="4">
    <source>
        <dbReference type="ARBA" id="ARBA00029454"/>
    </source>
</evidence>
<dbReference type="GO" id="GO:0005737">
    <property type="term" value="C:cytoplasm"/>
    <property type="evidence" value="ECO:0007669"/>
    <property type="project" value="TreeGrafter"/>
</dbReference>
<evidence type="ECO:0000259" key="5">
    <source>
        <dbReference type="PROSITE" id="PS50075"/>
    </source>
</evidence>
<dbReference type="Gene3D" id="1.10.1200.10">
    <property type="entry name" value="ACP-like"/>
    <property type="match status" value="1"/>
</dbReference>
<dbReference type="Gene3D" id="3.30.559.30">
    <property type="entry name" value="Nonribosomal peptide synthetase, condensation domain"/>
    <property type="match status" value="1"/>
</dbReference>
<dbReference type="InterPro" id="IPR042099">
    <property type="entry name" value="ANL_N_sf"/>
</dbReference>
<dbReference type="GO" id="GO:0043041">
    <property type="term" value="P:amino acid activation for nonribosomal peptide biosynthetic process"/>
    <property type="evidence" value="ECO:0007669"/>
    <property type="project" value="TreeGrafter"/>
</dbReference>
<dbReference type="Gene3D" id="3.30.300.30">
    <property type="match status" value="1"/>
</dbReference>
<dbReference type="Gene3D" id="3.40.50.12780">
    <property type="entry name" value="N-terminal domain of ligase-like"/>
    <property type="match status" value="1"/>
</dbReference>
<keyword evidence="3" id="KW-0436">Ligase</keyword>
<evidence type="ECO:0000256" key="2">
    <source>
        <dbReference type="ARBA" id="ARBA00022553"/>
    </source>
</evidence>
<evidence type="ECO:0000256" key="3">
    <source>
        <dbReference type="ARBA" id="ARBA00022598"/>
    </source>
</evidence>
<dbReference type="InterPro" id="IPR000873">
    <property type="entry name" value="AMP-dep_synth/lig_dom"/>
</dbReference>
<evidence type="ECO:0000256" key="1">
    <source>
        <dbReference type="ARBA" id="ARBA00022450"/>
    </source>
</evidence>
<dbReference type="PANTHER" id="PTHR45527:SF1">
    <property type="entry name" value="FATTY ACID SYNTHASE"/>
    <property type="match status" value="1"/>
</dbReference>
<dbReference type="InterPro" id="IPR001242">
    <property type="entry name" value="Condensation_dom"/>
</dbReference>
<comment type="similarity">
    <text evidence="4">Belongs to the NRP synthetase family.</text>
</comment>
<dbReference type="SUPFAM" id="SSF47336">
    <property type="entry name" value="ACP-like"/>
    <property type="match status" value="1"/>
</dbReference>
<proteinExistence type="inferred from homology"/>
<dbReference type="GeneID" id="36543746"/>
<dbReference type="InterPro" id="IPR023213">
    <property type="entry name" value="CAT-like_dom_sf"/>
</dbReference>
<dbReference type="GO" id="GO:0016874">
    <property type="term" value="F:ligase activity"/>
    <property type="evidence" value="ECO:0007669"/>
    <property type="project" value="UniProtKB-KW"/>
</dbReference>
<dbReference type="InterPro" id="IPR009081">
    <property type="entry name" value="PP-bd_ACP"/>
</dbReference>
<organism evidence="6 7">
    <name type="scientific">Aspergillus campestris (strain IBT 28561)</name>
    <dbReference type="NCBI Taxonomy" id="1392248"/>
    <lineage>
        <taxon>Eukaryota</taxon>
        <taxon>Fungi</taxon>
        <taxon>Dikarya</taxon>
        <taxon>Ascomycota</taxon>
        <taxon>Pezizomycotina</taxon>
        <taxon>Eurotiomycetes</taxon>
        <taxon>Eurotiomycetidae</taxon>
        <taxon>Eurotiales</taxon>
        <taxon>Aspergillaceae</taxon>
        <taxon>Aspergillus</taxon>
        <taxon>Aspergillus subgen. Circumdati</taxon>
    </lineage>
</organism>
<dbReference type="GO" id="GO:0044550">
    <property type="term" value="P:secondary metabolite biosynthetic process"/>
    <property type="evidence" value="ECO:0007669"/>
    <property type="project" value="TreeGrafter"/>
</dbReference>
<dbReference type="OrthoDB" id="416786at2759"/>
<dbReference type="VEuPathDB" id="FungiDB:P168DRAFT_285611"/>